<organism evidence="2 3">
    <name type="scientific">Saccharopolyspora oryzae</name>
    <dbReference type="NCBI Taxonomy" id="2997343"/>
    <lineage>
        <taxon>Bacteria</taxon>
        <taxon>Bacillati</taxon>
        <taxon>Actinomycetota</taxon>
        <taxon>Actinomycetes</taxon>
        <taxon>Pseudonocardiales</taxon>
        <taxon>Pseudonocardiaceae</taxon>
        <taxon>Saccharopolyspora</taxon>
    </lineage>
</organism>
<keyword evidence="1" id="KW-0472">Membrane</keyword>
<keyword evidence="3" id="KW-1185">Reference proteome</keyword>
<reference evidence="2 3" key="1">
    <citation type="submission" date="2022-11" db="EMBL/GenBank/DDBJ databases">
        <title>Draft genome sequence of Saccharopolyspora sp. WRP15-2 isolated from rhizosphere soils of wild rice in Thailand.</title>
        <authorList>
            <person name="Duangmal K."/>
            <person name="Kammanee S."/>
            <person name="Muangham S."/>
        </authorList>
    </citation>
    <scope>NUCLEOTIDE SEQUENCE [LARGE SCALE GENOMIC DNA]</scope>
    <source>
        <strain evidence="2 3">WRP15-2</strain>
    </source>
</reference>
<comment type="caution">
    <text evidence="2">The sequence shown here is derived from an EMBL/GenBank/DDBJ whole genome shotgun (WGS) entry which is preliminary data.</text>
</comment>
<feature type="transmembrane region" description="Helical" evidence="1">
    <location>
        <begin position="130"/>
        <end position="151"/>
    </location>
</feature>
<feature type="transmembrane region" description="Helical" evidence="1">
    <location>
        <begin position="80"/>
        <end position="99"/>
    </location>
</feature>
<gene>
    <name evidence="2" type="ORF">OU415_24170</name>
</gene>
<keyword evidence="1" id="KW-1133">Transmembrane helix</keyword>
<dbReference type="Pfam" id="PF09900">
    <property type="entry name" value="DUF2127"/>
    <property type="match status" value="1"/>
</dbReference>
<evidence type="ECO:0000313" key="3">
    <source>
        <dbReference type="Proteomes" id="UP001210380"/>
    </source>
</evidence>
<feature type="transmembrane region" description="Helical" evidence="1">
    <location>
        <begin position="106"/>
        <end position="124"/>
    </location>
</feature>
<sequence length="160" mass="17484">MPEQKTLTDKLFLVAILIKGLDGAVQLIGGIVLIFVQPETLTRLAHAVVTRDLVGPPAGPLAGHFEEAIQHFANGNRTFVIAYLVLHGVIKLGLVIALIRKVLPMYPVAAAALGLFVLFEILRAVQTRSIVLPLLAALDVAIIVLVIKEYLELRRQQRDQ</sequence>
<evidence type="ECO:0000256" key="1">
    <source>
        <dbReference type="SAM" id="Phobius"/>
    </source>
</evidence>
<feature type="transmembrane region" description="Helical" evidence="1">
    <location>
        <begin position="12"/>
        <end position="36"/>
    </location>
</feature>
<name>A0ABT4V3L6_9PSEU</name>
<protein>
    <submittedName>
        <fullName evidence="2">DUF2127 domain-containing protein</fullName>
    </submittedName>
</protein>
<evidence type="ECO:0000313" key="2">
    <source>
        <dbReference type="EMBL" id="MDA3628550.1"/>
    </source>
</evidence>
<proteinExistence type="predicted"/>
<keyword evidence="1" id="KW-0812">Transmembrane</keyword>
<dbReference type="InterPro" id="IPR021125">
    <property type="entry name" value="DUF2127"/>
</dbReference>
<accession>A0ABT4V3L6</accession>
<dbReference type="Proteomes" id="UP001210380">
    <property type="component" value="Unassembled WGS sequence"/>
</dbReference>
<dbReference type="RefSeq" id="WP_270951453.1">
    <property type="nucleotide sequence ID" value="NZ_JAQGLA010000047.1"/>
</dbReference>
<dbReference type="EMBL" id="JAQGLA010000047">
    <property type="protein sequence ID" value="MDA3628550.1"/>
    <property type="molecule type" value="Genomic_DNA"/>
</dbReference>